<dbReference type="PROSITE" id="PS50940">
    <property type="entry name" value="CHIT_BIND_II"/>
    <property type="match status" value="2"/>
</dbReference>
<feature type="domain" description="Chitin-binding type-2" evidence="8">
    <location>
        <begin position="24"/>
        <end position="73"/>
    </location>
</feature>
<keyword evidence="5" id="KW-0325">Glycoprotein</keyword>
<dbReference type="GO" id="GO:0008061">
    <property type="term" value="F:chitin binding"/>
    <property type="evidence" value="ECO:0007669"/>
    <property type="project" value="UniProtKB-KW"/>
</dbReference>
<evidence type="ECO:0000313" key="9">
    <source>
        <dbReference type="EMBL" id="KYN13875.1"/>
    </source>
</evidence>
<dbReference type="SMART" id="SM00494">
    <property type="entry name" value="ChtBD2"/>
    <property type="match status" value="2"/>
</dbReference>
<dbReference type="InterPro" id="IPR051940">
    <property type="entry name" value="Chitin_bind-dev_reg"/>
</dbReference>
<evidence type="ECO:0000256" key="4">
    <source>
        <dbReference type="ARBA" id="ARBA00023157"/>
    </source>
</evidence>
<dbReference type="GO" id="GO:0005576">
    <property type="term" value="C:extracellular region"/>
    <property type="evidence" value="ECO:0007669"/>
    <property type="project" value="InterPro"/>
</dbReference>
<evidence type="ECO:0000313" key="10">
    <source>
        <dbReference type="Proteomes" id="UP000078492"/>
    </source>
</evidence>
<dbReference type="KEGG" id="tcz:108766280"/>
<dbReference type="SUPFAM" id="SSF57625">
    <property type="entry name" value="Invertebrate chitin-binding proteins"/>
    <property type="match status" value="2"/>
</dbReference>
<evidence type="ECO:0000256" key="2">
    <source>
        <dbReference type="ARBA" id="ARBA00022729"/>
    </source>
</evidence>
<dbReference type="Pfam" id="PF01607">
    <property type="entry name" value="CBM_14"/>
    <property type="match status" value="2"/>
</dbReference>
<keyword evidence="3" id="KW-0677">Repeat</keyword>
<dbReference type="AlphaFoldDB" id="A0A195DLV3"/>
<evidence type="ECO:0000259" key="8">
    <source>
        <dbReference type="PROSITE" id="PS50940"/>
    </source>
</evidence>
<name>A0A195DLV3_9HYME</name>
<dbReference type="STRING" id="471704.A0A195DLV3"/>
<sequence length="172" mass="18627">MNRFSIIVLLCLYTTFKIAENQTTFDCTEAGFFEIVDGTCKNYLLCVDDGANLVPVILSCASNSIFDPVQGRCVCQCTNTCQQSTTMAPSTTASSTTAPSTTAPSTTSAPLCVRYGRFPIQDVNCKSYYLCYWNGSSYTIMDNLSCPNTLVFNPETETCVSPQTFTCSGTSG</sequence>
<gene>
    <name evidence="9" type="ORF">ALC57_13949</name>
</gene>
<evidence type="ECO:0000256" key="3">
    <source>
        <dbReference type="ARBA" id="ARBA00022737"/>
    </source>
</evidence>
<dbReference type="InterPro" id="IPR036508">
    <property type="entry name" value="Chitin-bd_dom_sf"/>
</dbReference>
<organism evidence="9 10">
    <name type="scientific">Trachymyrmex cornetzi</name>
    <dbReference type="NCBI Taxonomy" id="471704"/>
    <lineage>
        <taxon>Eukaryota</taxon>
        <taxon>Metazoa</taxon>
        <taxon>Ecdysozoa</taxon>
        <taxon>Arthropoda</taxon>
        <taxon>Hexapoda</taxon>
        <taxon>Insecta</taxon>
        <taxon>Pterygota</taxon>
        <taxon>Neoptera</taxon>
        <taxon>Endopterygota</taxon>
        <taxon>Hymenoptera</taxon>
        <taxon>Apocrita</taxon>
        <taxon>Aculeata</taxon>
        <taxon>Formicoidea</taxon>
        <taxon>Formicidae</taxon>
        <taxon>Myrmicinae</taxon>
        <taxon>Trachymyrmex</taxon>
    </lineage>
</organism>
<evidence type="ECO:0000256" key="6">
    <source>
        <dbReference type="SAM" id="MobiDB-lite"/>
    </source>
</evidence>
<keyword evidence="1" id="KW-0147">Chitin-binding</keyword>
<keyword evidence="4" id="KW-1015">Disulfide bond</keyword>
<dbReference type="PANTHER" id="PTHR23301">
    <property type="entry name" value="CHITIN BINDING PERITROPHIN-A"/>
    <property type="match status" value="1"/>
</dbReference>
<feature type="signal peptide" evidence="7">
    <location>
        <begin position="1"/>
        <end position="19"/>
    </location>
</feature>
<evidence type="ECO:0000256" key="5">
    <source>
        <dbReference type="ARBA" id="ARBA00023180"/>
    </source>
</evidence>
<feature type="region of interest" description="Disordered" evidence="6">
    <location>
        <begin position="85"/>
        <end position="107"/>
    </location>
</feature>
<dbReference type="Gene3D" id="2.170.140.10">
    <property type="entry name" value="Chitin binding domain"/>
    <property type="match status" value="2"/>
</dbReference>
<dbReference type="OrthoDB" id="8179045at2759"/>
<reference evidence="9 10" key="1">
    <citation type="submission" date="2015-09" db="EMBL/GenBank/DDBJ databases">
        <title>Trachymyrmex cornetzi WGS genome.</title>
        <authorList>
            <person name="Nygaard S."/>
            <person name="Hu H."/>
            <person name="Boomsma J."/>
            <person name="Zhang G."/>
        </authorList>
    </citation>
    <scope>NUCLEOTIDE SEQUENCE [LARGE SCALE GENOMIC DNA]</scope>
    <source>
        <strain evidence="9">Tcor2-1</strain>
        <tissue evidence="9">Whole body</tissue>
    </source>
</reference>
<dbReference type="Proteomes" id="UP000078492">
    <property type="component" value="Unassembled WGS sequence"/>
</dbReference>
<dbReference type="InterPro" id="IPR002557">
    <property type="entry name" value="Chitin-bd_dom"/>
</dbReference>
<keyword evidence="2 7" id="KW-0732">Signal</keyword>
<protein>
    <recommendedName>
        <fullName evidence="8">Chitin-binding type-2 domain-containing protein</fullName>
    </recommendedName>
</protein>
<dbReference type="EMBL" id="KQ980734">
    <property type="protein sequence ID" value="KYN13875.1"/>
    <property type="molecule type" value="Genomic_DNA"/>
</dbReference>
<feature type="chain" id="PRO_5008270467" description="Chitin-binding type-2 domain-containing protein" evidence="7">
    <location>
        <begin position="20"/>
        <end position="172"/>
    </location>
</feature>
<evidence type="ECO:0000256" key="1">
    <source>
        <dbReference type="ARBA" id="ARBA00022669"/>
    </source>
</evidence>
<proteinExistence type="predicted"/>
<accession>A0A195DLV3</accession>
<dbReference type="PANTHER" id="PTHR23301:SF0">
    <property type="entry name" value="CHITIN-BINDING TYPE-2 DOMAIN-CONTAINING PROTEIN-RELATED"/>
    <property type="match status" value="1"/>
</dbReference>
<keyword evidence="10" id="KW-1185">Reference proteome</keyword>
<evidence type="ECO:0000256" key="7">
    <source>
        <dbReference type="SAM" id="SignalP"/>
    </source>
</evidence>
<feature type="domain" description="Chitin-binding type-2" evidence="8">
    <location>
        <begin position="109"/>
        <end position="169"/>
    </location>
</feature>